<proteinExistence type="predicted"/>
<evidence type="ECO:0000313" key="2">
    <source>
        <dbReference type="EMBL" id="VYT24071.1"/>
    </source>
</evidence>
<dbReference type="Pfam" id="PF04298">
    <property type="entry name" value="Zn_peptidase_2"/>
    <property type="match status" value="1"/>
</dbReference>
<name>A0A6N2V6U0_9BACT</name>
<evidence type="ECO:0000256" key="1">
    <source>
        <dbReference type="SAM" id="Phobius"/>
    </source>
</evidence>
<keyword evidence="1" id="KW-1133">Transmembrane helix</keyword>
<gene>
    <name evidence="2" type="ORF">AMLFYP55_01247</name>
</gene>
<feature type="transmembrane region" description="Helical" evidence="1">
    <location>
        <begin position="138"/>
        <end position="162"/>
    </location>
</feature>
<reference evidence="2" key="1">
    <citation type="submission" date="2019-11" db="EMBL/GenBank/DDBJ databases">
        <authorList>
            <person name="Feng L."/>
        </authorList>
    </citation>
    <scope>NUCLEOTIDE SEQUENCE</scope>
    <source>
        <strain evidence="2">AMuciniphilaLFYP55</strain>
    </source>
</reference>
<dbReference type="AlphaFoldDB" id="A0A6N2V6U0"/>
<accession>A0A6N2V6U0</accession>
<protein>
    <submittedName>
        <fullName evidence="2">Neutral zinc metallopeptidase</fullName>
    </submittedName>
</protein>
<feature type="transmembrane region" description="Helical" evidence="1">
    <location>
        <begin position="27"/>
        <end position="44"/>
    </location>
</feature>
<dbReference type="EMBL" id="CACRSS010000021">
    <property type="protein sequence ID" value="VYT24071.1"/>
    <property type="molecule type" value="Genomic_DNA"/>
</dbReference>
<dbReference type="PANTHER" id="PTHR36434">
    <property type="entry name" value="MEMBRANE PROTEASE YUGP-RELATED"/>
    <property type="match status" value="1"/>
</dbReference>
<sequence>MIELFNIDFLSYTAQAAETAPQHSYTIYWMILLGSMLLSWLVSARMKSRFSEYSQIPIPVTGREVAEQMLKDNHITDVKVISTPGHLTDHYNPADKTVNLSESVYNSNSIAAAAVAAHEVGHAVQHAQAYHWLGLRSALVPIVQFSSNLVSIVLIIGIILLAMGGSPWVLGLGIGLFAMTTIFAFITLPVEFDASARALKWLDRSHLMNYFDHGKAKSALFWAAMTYVVGALSSLAMLLYYVFIFLNARGRE</sequence>
<feature type="transmembrane region" description="Helical" evidence="1">
    <location>
        <begin position="168"/>
        <end position="190"/>
    </location>
</feature>
<dbReference type="InterPro" id="IPR007395">
    <property type="entry name" value="Zn_peptidase_2"/>
</dbReference>
<dbReference type="PANTHER" id="PTHR36434:SF1">
    <property type="entry name" value="MEMBRANE PROTEASE YUGP-RELATED"/>
    <property type="match status" value="1"/>
</dbReference>
<organism evidence="2">
    <name type="scientific">Akkermansia muciniphila</name>
    <dbReference type="NCBI Taxonomy" id="239935"/>
    <lineage>
        <taxon>Bacteria</taxon>
        <taxon>Pseudomonadati</taxon>
        <taxon>Verrucomicrobiota</taxon>
        <taxon>Verrucomicrobiia</taxon>
        <taxon>Verrucomicrobiales</taxon>
        <taxon>Akkermansiaceae</taxon>
        <taxon>Akkermansia</taxon>
    </lineage>
</organism>
<feature type="transmembrane region" description="Helical" evidence="1">
    <location>
        <begin position="219"/>
        <end position="243"/>
    </location>
</feature>
<keyword evidence="1" id="KW-0472">Membrane</keyword>
<keyword evidence="1" id="KW-0812">Transmembrane</keyword>